<accession>A0A0G1YC66</accession>
<evidence type="ECO:0000313" key="2">
    <source>
        <dbReference type="Proteomes" id="UP000034588"/>
    </source>
</evidence>
<dbReference type="AlphaFoldDB" id="A0A0G1YC66"/>
<comment type="caution">
    <text evidence="1">The sequence shown here is derived from an EMBL/GenBank/DDBJ whole genome shotgun (WGS) entry which is preliminary data.</text>
</comment>
<dbReference type="EMBL" id="LCQD01000011">
    <property type="protein sequence ID" value="KKW12562.1"/>
    <property type="molecule type" value="Genomic_DNA"/>
</dbReference>
<proteinExistence type="predicted"/>
<organism evidence="1 2">
    <name type="scientific">Candidatus Gottesmanbacteria bacterium GW2011_GWB1_49_7</name>
    <dbReference type="NCBI Taxonomy" id="1618448"/>
    <lineage>
        <taxon>Bacteria</taxon>
        <taxon>Candidatus Gottesmaniibacteriota</taxon>
    </lineage>
</organism>
<protein>
    <submittedName>
        <fullName evidence="1">Uncharacterized protein</fullName>
    </submittedName>
</protein>
<sequence>MFDETIRKAREMVSESVSNVKNAGRRQADIVRKVTKPAGTTLGRRFISISRTGERVLGTTPAGTFERIGDRSK</sequence>
<name>A0A0G1YC66_9BACT</name>
<reference evidence="1 2" key="1">
    <citation type="journal article" date="2015" name="Nature">
        <title>rRNA introns, odd ribosomes, and small enigmatic genomes across a large radiation of phyla.</title>
        <authorList>
            <person name="Brown C.T."/>
            <person name="Hug L.A."/>
            <person name="Thomas B.C."/>
            <person name="Sharon I."/>
            <person name="Castelle C.J."/>
            <person name="Singh A."/>
            <person name="Wilkins M.J."/>
            <person name="Williams K.H."/>
            <person name="Banfield J.F."/>
        </authorList>
    </citation>
    <scope>NUCLEOTIDE SEQUENCE [LARGE SCALE GENOMIC DNA]</scope>
</reference>
<evidence type="ECO:0000313" key="1">
    <source>
        <dbReference type="EMBL" id="KKW12562.1"/>
    </source>
</evidence>
<dbReference type="Proteomes" id="UP000034588">
    <property type="component" value="Unassembled WGS sequence"/>
</dbReference>
<gene>
    <name evidence="1" type="ORF">UY48_C0011G0009</name>
</gene>